<feature type="domain" description="NR LBD" evidence="10">
    <location>
        <begin position="98"/>
        <end position="328"/>
    </location>
</feature>
<keyword evidence="6" id="KW-0804">Transcription</keyword>
<dbReference type="GO" id="GO:0008270">
    <property type="term" value="F:zinc ion binding"/>
    <property type="evidence" value="ECO:0007669"/>
    <property type="project" value="UniProtKB-KW"/>
</dbReference>
<organism evidence="11 12">
    <name type="scientific">Pristionchus mayeri</name>
    <dbReference type="NCBI Taxonomy" id="1317129"/>
    <lineage>
        <taxon>Eukaryota</taxon>
        <taxon>Metazoa</taxon>
        <taxon>Ecdysozoa</taxon>
        <taxon>Nematoda</taxon>
        <taxon>Chromadorea</taxon>
        <taxon>Rhabditida</taxon>
        <taxon>Rhabditina</taxon>
        <taxon>Diplogasteromorpha</taxon>
        <taxon>Diplogasteroidea</taxon>
        <taxon>Neodiplogasteridae</taxon>
        <taxon>Pristionchus</taxon>
    </lineage>
</organism>
<dbReference type="InterPro" id="IPR035500">
    <property type="entry name" value="NHR-like_dom_sf"/>
</dbReference>
<dbReference type="InterPro" id="IPR013088">
    <property type="entry name" value="Znf_NHR/GATA"/>
</dbReference>
<name>A0AAN5CTZ5_9BILA</name>
<keyword evidence="8" id="KW-0539">Nucleus</keyword>
<evidence type="ECO:0000313" key="12">
    <source>
        <dbReference type="Proteomes" id="UP001328107"/>
    </source>
</evidence>
<keyword evidence="3" id="KW-0862">Zinc</keyword>
<dbReference type="Pfam" id="PF00104">
    <property type="entry name" value="Hormone_recep"/>
    <property type="match status" value="1"/>
</dbReference>
<dbReference type="Gene3D" id="3.30.50.10">
    <property type="entry name" value="Erythroid Transcription Factor GATA-1, subunit A"/>
    <property type="match status" value="1"/>
</dbReference>
<keyword evidence="5" id="KW-0238">DNA-binding</keyword>
<evidence type="ECO:0000256" key="8">
    <source>
        <dbReference type="ARBA" id="ARBA00023242"/>
    </source>
</evidence>
<dbReference type="GO" id="GO:0003700">
    <property type="term" value="F:DNA-binding transcription factor activity"/>
    <property type="evidence" value="ECO:0007669"/>
    <property type="project" value="InterPro"/>
</dbReference>
<keyword evidence="12" id="KW-1185">Reference proteome</keyword>
<keyword evidence="1" id="KW-0479">Metal-binding</keyword>
<dbReference type="GO" id="GO:0043565">
    <property type="term" value="F:sequence-specific DNA binding"/>
    <property type="evidence" value="ECO:0007669"/>
    <property type="project" value="InterPro"/>
</dbReference>
<gene>
    <name evidence="11" type="ORF">PMAYCL1PPCAC_20764</name>
</gene>
<evidence type="ECO:0000256" key="3">
    <source>
        <dbReference type="ARBA" id="ARBA00022833"/>
    </source>
</evidence>
<evidence type="ECO:0000256" key="7">
    <source>
        <dbReference type="ARBA" id="ARBA00023170"/>
    </source>
</evidence>
<proteinExistence type="predicted"/>
<evidence type="ECO:0000259" key="9">
    <source>
        <dbReference type="PROSITE" id="PS51030"/>
    </source>
</evidence>
<dbReference type="PROSITE" id="PS51843">
    <property type="entry name" value="NR_LBD"/>
    <property type="match status" value="1"/>
</dbReference>
<dbReference type="InterPro" id="IPR000536">
    <property type="entry name" value="Nucl_hrmn_rcpt_lig-bd"/>
</dbReference>
<evidence type="ECO:0008006" key="13">
    <source>
        <dbReference type="Google" id="ProtNLM"/>
    </source>
</evidence>
<dbReference type="PANTHER" id="PTHR46011:SF6">
    <property type="entry name" value="HIGH ZINC ACTIVATED NUCLEAR RECEPTOR PROTEIN"/>
    <property type="match status" value="1"/>
</dbReference>
<evidence type="ECO:0000259" key="10">
    <source>
        <dbReference type="PROSITE" id="PS51843"/>
    </source>
</evidence>
<feature type="domain" description="Nuclear receptor" evidence="9">
    <location>
        <begin position="1"/>
        <end position="74"/>
    </location>
</feature>
<dbReference type="SUPFAM" id="SSF48508">
    <property type="entry name" value="Nuclear receptor ligand-binding domain"/>
    <property type="match status" value="1"/>
</dbReference>
<dbReference type="InterPro" id="IPR001628">
    <property type="entry name" value="Znf_hrmn_rcpt"/>
</dbReference>
<dbReference type="PANTHER" id="PTHR46011">
    <property type="entry name" value="NUCLEAR HORMONE RECEPTOR FAMILY MEMBER NHR-86-RELATED"/>
    <property type="match status" value="1"/>
</dbReference>
<dbReference type="EMBL" id="BTRK01000004">
    <property type="protein sequence ID" value="GMR50569.1"/>
    <property type="molecule type" value="Genomic_DNA"/>
</dbReference>
<evidence type="ECO:0000256" key="4">
    <source>
        <dbReference type="ARBA" id="ARBA00023015"/>
    </source>
</evidence>
<dbReference type="Proteomes" id="UP001328107">
    <property type="component" value="Unassembled WGS sequence"/>
</dbReference>
<dbReference type="SUPFAM" id="SSF57716">
    <property type="entry name" value="Glucocorticoid receptor-like (DNA-binding domain)"/>
    <property type="match status" value="1"/>
</dbReference>
<dbReference type="GO" id="GO:0005634">
    <property type="term" value="C:nucleus"/>
    <property type="evidence" value="ECO:0007669"/>
    <property type="project" value="TreeGrafter"/>
</dbReference>
<dbReference type="SMART" id="SM00430">
    <property type="entry name" value="HOLI"/>
    <property type="match status" value="1"/>
</dbReference>
<comment type="caution">
    <text evidence="11">The sequence shown here is derived from an EMBL/GenBank/DDBJ whole genome shotgun (WGS) entry which is preliminary data.</text>
</comment>
<evidence type="ECO:0000256" key="1">
    <source>
        <dbReference type="ARBA" id="ARBA00022723"/>
    </source>
</evidence>
<dbReference type="AlphaFoldDB" id="A0AAN5CTZ5"/>
<evidence type="ECO:0000256" key="6">
    <source>
        <dbReference type="ARBA" id="ARBA00023163"/>
    </source>
</evidence>
<dbReference type="Gene3D" id="1.10.565.10">
    <property type="entry name" value="Retinoid X Receptor"/>
    <property type="match status" value="1"/>
</dbReference>
<dbReference type="Pfam" id="PF00105">
    <property type="entry name" value="zf-C4"/>
    <property type="match status" value="1"/>
</dbReference>
<feature type="non-terminal residue" evidence="11">
    <location>
        <position position="328"/>
    </location>
</feature>
<dbReference type="SMART" id="SM00399">
    <property type="entry name" value="ZnF_C4"/>
    <property type="match status" value="1"/>
</dbReference>
<keyword evidence="4" id="KW-0805">Transcription regulation</keyword>
<keyword evidence="7" id="KW-0675">Receptor</keyword>
<evidence type="ECO:0000256" key="5">
    <source>
        <dbReference type="ARBA" id="ARBA00023125"/>
    </source>
</evidence>
<reference evidence="12" key="1">
    <citation type="submission" date="2022-10" db="EMBL/GenBank/DDBJ databases">
        <title>Genome assembly of Pristionchus species.</title>
        <authorList>
            <person name="Yoshida K."/>
            <person name="Sommer R.J."/>
        </authorList>
    </citation>
    <scope>NUCLEOTIDE SEQUENCE [LARGE SCALE GENOMIC DNA]</scope>
    <source>
        <strain evidence="12">RS5460</strain>
    </source>
</reference>
<feature type="non-terminal residue" evidence="11">
    <location>
        <position position="1"/>
    </location>
</feature>
<keyword evidence="2" id="KW-0863">Zinc-finger</keyword>
<protein>
    <recommendedName>
        <fullName evidence="13">Nuclear receptor</fullName>
    </recommendedName>
</protein>
<sequence>VLVLIPLFSSDLVSEQLIRACTSFFKRTRTTGRKYPCKGGDHKCEIVKDGKLSCRSCRFDKCMSVGMVYEGPMRIRRKQTILQRIKRESRAFIERRREQELMIIKKHGCHKRYLHPTQEIYDVHQDTYMELYRIFIAESYDFFNNAFPAYSELEPKEKEFIFKDYVAKMSLIECCYRTKQIWGGTGKYMMCSVLTCYDTERAHLIKEVDRKENADFMMSSSEDYVAHQNAIFMPLFSRCKISDQEYHALLCLIMGEIDSEIEISERAQNILDQYRQEILDDLQLHYRNELGLNDYAERLGNLMSLSHVIQECRAVFKVFFRFYATIFD</sequence>
<evidence type="ECO:0000313" key="11">
    <source>
        <dbReference type="EMBL" id="GMR50569.1"/>
    </source>
</evidence>
<evidence type="ECO:0000256" key="2">
    <source>
        <dbReference type="ARBA" id="ARBA00022771"/>
    </source>
</evidence>
<dbReference type="PROSITE" id="PS51030">
    <property type="entry name" value="NUCLEAR_REC_DBD_2"/>
    <property type="match status" value="1"/>
</dbReference>
<accession>A0AAN5CTZ5</accession>